<sequence length="406" mass="44852">MTAADPARTVRKRHVFYVPGHDPAGGRRYREIYRAEAAKQAAVSGYRIDVEGLPPEDGVYRWQAEATIDGVTTRTTFDFLLWNDLVKQSLNKSMLATYWLTLRTFWAYLASGTLAAIARVRPVMLFSTLYPIAVYLLTPVAGLLAGLLVAWLAGLVLPVPGWATALAMLAGMAAALALLRRYDQRFFITYLVLAYAYIAQNRGGTPPGLYERGLKFNERIAAALASDVDEVLIVGHSAGAGIGVSLCAMLLRDGKVPPGKLALLGIGSVTQMISFLPKAQWMRADLNLLAQTAHLAWIEVSAPSDGMCFALSDPAATSGVNPPPEKKRWPVVFSAAYHQSLSEAVRNDPDFNIYRKHFQYIHAFDRPRDYDYFQITAGPRTLMARYGGRKSSKGRIDRPASRYRDF</sequence>
<evidence type="ECO:0000313" key="4">
    <source>
        <dbReference type="Proteomes" id="UP000474957"/>
    </source>
</evidence>
<evidence type="ECO:0000256" key="2">
    <source>
        <dbReference type="SAM" id="Phobius"/>
    </source>
</evidence>
<organism evidence="3 4">
    <name type="scientific">Halovulum marinum</name>
    <dbReference type="NCBI Taxonomy" id="2662447"/>
    <lineage>
        <taxon>Bacteria</taxon>
        <taxon>Pseudomonadati</taxon>
        <taxon>Pseudomonadota</taxon>
        <taxon>Alphaproteobacteria</taxon>
        <taxon>Rhodobacterales</taxon>
        <taxon>Paracoccaceae</taxon>
        <taxon>Halovulum</taxon>
    </lineage>
</organism>
<feature type="transmembrane region" description="Helical" evidence="2">
    <location>
        <begin position="159"/>
        <end position="179"/>
    </location>
</feature>
<accession>A0A6L5YXH1</accession>
<keyword evidence="2" id="KW-1133">Transmembrane helix</keyword>
<feature type="transmembrane region" description="Helical" evidence="2">
    <location>
        <begin position="129"/>
        <end position="153"/>
    </location>
</feature>
<protein>
    <recommendedName>
        <fullName evidence="5">Lipase (Class 3)</fullName>
    </recommendedName>
</protein>
<dbReference type="InterPro" id="IPR029058">
    <property type="entry name" value="AB_hydrolase_fold"/>
</dbReference>
<keyword evidence="2" id="KW-0812">Transmembrane</keyword>
<gene>
    <name evidence="3" type="ORF">GE300_05255</name>
</gene>
<evidence type="ECO:0000256" key="1">
    <source>
        <dbReference type="SAM" id="MobiDB-lite"/>
    </source>
</evidence>
<name>A0A6L5YXH1_9RHOB</name>
<evidence type="ECO:0000313" key="3">
    <source>
        <dbReference type="EMBL" id="MSU89033.1"/>
    </source>
</evidence>
<feature type="region of interest" description="Disordered" evidence="1">
    <location>
        <begin position="386"/>
        <end position="406"/>
    </location>
</feature>
<evidence type="ECO:0008006" key="5">
    <source>
        <dbReference type="Google" id="ProtNLM"/>
    </source>
</evidence>
<comment type="caution">
    <text evidence="3">The sequence shown here is derived from an EMBL/GenBank/DDBJ whole genome shotgun (WGS) entry which is preliminary data.</text>
</comment>
<dbReference type="RefSeq" id="WP_154445491.1">
    <property type="nucleotide sequence ID" value="NZ_WIND01000002.1"/>
</dbReference>
<keyword evidence="2" id="KW-0472">Membrane</keyword>
<proteinExistence type="predicted"/>
<dbReference type="Proteomes" id="UP000474957">
    <property type="component" value="Unassembled WGS sequence"/>
</dbReference>
<dbReference type="AlphaFoldDB" id="A0A6L5YXH1"/>
<dbReference type="EMBL" id="WIND01000002">
    <property type="protein sequence ID" value="MSU89033.1"/>
    <property type="molecule type" value="Genomic_DNA"/>
</dbReference>
<keyword evidence="4" id="KW-1185">Reference proteome</keyword>
<dbReference type="SUPFAM" id="SSF53474">
    <property type="entry name" value="alpha/beta-Hydrolases"/>
    <property type="match status" value="1"/>
</dbReference>
<reference evidence="3 4" key="1">
    <citation type="submission" date="2019-10" db="EMBL/GenBank/DDBJ databases">
        <title>Cognatihalovulum marinum gen. nov. sp. nov., a new member of the family Rhodobacteraceae isolated from deep seawater of the Northwest Indian Ocean.</title>
        <authorList>
            <person name="Ruan C."/>
            <person name="Wang J."/>
            <person name="Zheng X."/>
            <person name="Song L."/>
            <person name="Zhu Y."/>
            <person name="Huang Y."/>
            <person name="Lu Z."/>
            <person name="Du W."/>
            <person name="Huang L."/>
            <person name="Dai X."/>
        </authorList>
    </citation>
    <scope>NUCLEOTIDE SEQUENCE [LARGE SCALE GENOMIC DNA]</scope>
    <source>
        <strain evidence="3 4">2CG4</strain>
    </source>
</reference>
<feature type="compositionally biased region" description="Basic and acidic residues" evidence="1">
    <location>
        <begin position="394"/>
        <end position="406"/>
    </location>
</feature>
<feature type="transmembrane region" description="Helical" evidence="2">
    <location>
        <begin position="96"/>
        <end position="117"/>
    </location>
</feature>